<evidence type="ECO:0000313" key="3">
    <source>
        <dbReference type="EMBL" id="KAF3442431.1"/>
    </source>
</evidence>
<dbReference type="EMBL" id="VOIH02000007">
    <property type="protein sequence ID" value="KAF3442431.1"/>
    <property type="molecule type" value="Genomic_DNA"/>
</dbReference>
<reference evidence="3" key="1">
    <citation type="submission" date="2020-03" db="EMBL/GenBank/DDBJ databases">
        <title>A high-quality chromosome-level genome assembly of a woody plant with both climbing and erect habits, Rhamnella rubrinervis.</title>
        <authorList>
            <person name="Lu Z."/>
            <person name="Yang Y."/>
            <person name="Zhu X."/>
            <person name="Sun Y."/>
        </authorList>
    </citation>
    <scope>NUCLEOTIDE SEQUENCE</scope>
    <source>
        <strain evidence="3">BYM</strain>
        <tissue evidence="3">Leaf</tissue>
    </source>
</reference>
<feature type="compositionally biased region" description="Basic residues" evidence="1">
    <location>
        <begin position="298"/>
        <end position="307"/>
    </location>
</feature>
<dbReference type="InterPro" id="IPR003611">
    <property type="entry name" value="NUMOD3"/>
</dbReference>
<proteinExistence type="predicted"/>
<dbReference type="Pfam" id="PF07460">
    <property type="entry name" value="NUMOD3"/>
    <property type="match status" value="1"/>
</dbReference>
<feature type="domain" description="Nuclease associated modular" evidence="2">
    <location>
        <begin position="128"/>
        <end position="155"/>
    </location>
</feature>
<comment type="caution">
    <text evidence="3">The sequence shown here is derived from an EMBL/GenBank/DDBJ whole genome shotgun (WGS) entry which is preliminary data.</text>
</comment>
<dbReference type="PANTHER" id="PTHR34199">
    <property type="entry name" value="NUMOD3 MOTIF FAMILY PROTEIN, EXPRESSED"/>
    <property type="match status" value="1"/>
</dbReference>
<feature type="region of interest" description="Disordered" evidence="1">
    <location>
        <begin position="113"/>
        <end position="132"/>
    </location>
</feature>
<feature type="region of interest" description="Disordered" evidence="1">
    <location>
        <begin position="278"/>
        <end position="316"/>
    </location>
</feature>
<dbReference type="AlphaFoldDB" id="A0A8K0MD06"/>
<evidence type="ECO:0000259" key="2">
    <source>
        <dbReference type="Pfam" id="PF07460"/>
    </source>
</evidence>
<dbReference type="OrthoDB" id="6013at2759"/>
<evidence type="ECO:0000313" key="4">
    <source>
        <dbReference type="Proteomes" id="UP000796880"/>
    </source>
</evidence>
<keyword evidence="4" id="KW-1185">Reference proteome</keyword>
<feature type="compositionally biased region" description="Basic and acidic residues" evidence="1">
    <location>
        <begin position="118"/>
        <end position="131"/>
    </location>
</feature>
<feature type="compositionally biased region" description="Basic and acidic residues" evidence="1">
    <location>
        <begin position="278"/>
        <end position="297"/>
    </location>
</feature>
<dbReference type="Proteomes" id="UP000796880">
    <property type="component" value="Unassembled WGS sequence"/>
</dbReference>
<dbReference type="GO" id="GO:0003677">
    <property type="term" value="F:DNA binding"/>
    <property type="evidence" value="ECO:0007669"/>
    <property type="project" value="InterPro"/>
</dbReference>
<organism evidence="3 4">
    <name type="scientific">Rhamnella rubrinervis</name>
    <dbReference type="NCBI Taxonomy" id="2594499"/>
    <lineage>
        <taxon>Eukaryota</taxon>
        <taxon>Viridiplantae</taxon>
        <taxon>Streptophyta</taxon>
        <taxon>Embryophyta</taxon>
        <taxon>Tracheophyta</taxon>
        <taxon>Spermatophyta</taxon>
        <taxon>Magnoliopsida</taxon>
        <taxon>eudicotyledons</taxon>
        <taxon>Gunneridae</taxon>
        <taxon>Pentapetalae</taxon>
        <taxon>rosids</taxon>
        <taxon>fabids</taxon>
        <taxon>Rosales</taxon>
        <taxon>Rhamnaceae</taxon>
        <taxon>rhamnoid group</taxon>
        <taxon>Rhamneae</taxon>
        <taxon>Rhamnella</taxon>
    </lineage>
</organism>
<sequence>MPNFHLRLSAPCYSVNHLPSILLWPLFSYVGECTHFPLNKAQWNHNVHLLRNWSPPFTFAGSVPRLHFLGASHFITDVGAISDIVKCRQSIVNVDSSEKKILSKEVQEVNINESPENLSKEDKERQRREKIGLANKGKVPWNKGRKHSEETRERIKQRTIESLKNPKVRKKMSGRPCSHSGQVKAKISSALRRIWRKRLKVKRSREKLFLSWAESIAEVAKTGGSDQEMLDWNSYDMIKQDLIQQQLRLVTERAKENEMARIIRAEKLAQARAEKLEKLAHKRKMDEEKARGKENKKERKKKAKASRKSNGDNDELKLKQRLTKICQKISINVQVSNRGATVTSHVPAWEKLDLELIKTERLQRDVSFAEQIRAAKTKKAMAASSHVSPIQ</sequence>
<evidence type="ECO:0000256" key="1">
    <source>
        <dbReference type="SAM" id="MobiDB-lite"/>
    </source>
</evidence>
<dbReference type="PANTHER" id="PTHR34199:SF1">
    <property type="entry name" value="HISTONE-LYSINE N-METHYLTRANSFERASE, H3 LYSINE-79 SPECIFIC-LIKE PROTEIN"/>
    <property type="match status" value="1"/>
</dbReference>
<protein>
    <recommendedName>
        <fullName evidence="2">Nuclease associated modular domain-containing protein</fullName>
    </recommendedName>
</protein>
<name>A0A8K0MD06_9ROSA</name>
<accession>A0A8K0MD06</accession>
<gene>
    <name evidence="3" type="ORF">FNV43_RR16347</name>
</gene>